<reference evidence="4" key="1">
    <citation type="submission" date="2022-11" db="UniProtKB">
        <authorList>
            <consortium name="WormBaseParasite"/>
        </authorList>
    </citation>
    <scope>IDENTIFICATION</scope>
</reference>
<protein>
    <submittedName>
        <fullName evidence="4">Uncharacterized protein</fullName>
    </submittedName>
</protein>
<evidence type="ECO:0000313" key="4">
    <source>
        <dbReference type="WBParaSite" id="Gr19_v10_g14323.t1"/>
    </source>
</evidence>
<evidence type="ECO:0000256" key="2">
    <source>
        <dbReference type="SAM" id="MobiDB-lite"/>
    </source>
</evidence>
<name>A0A914H6Q3_GLORO</name>
<evidence type="ECO:0000256" key="1">
    <source>
        <dbReference type="SAM" id="Coils"/>
    </source>
</evidence>
<proteinExistence type="predicted"/>
<dbReference type="AlphaFoldDB" id="A0A914H6Q3"/>
<feature type="coiled-coil region" evidence="1">
    <location>
        <begin position="60"/>
        <end position="127"/>
    </location>
</feature>
<evidence type="ECO:0000313" key="3">
    <source>
        <dbReference type="Proteomes" id="UP000887572"/>
    </source>
</evidence>
<sequence>MPISTESTDVMDITADPECWPSNLANLDPSEELRARIAQLERQQTTNSSTSNASFNLLTSRRYREKLMKTERELKNTKALVGKTLEQMEECKQIAKLELNELGNSMKKEFEKAMNQLKGELFAKMEEYQKQLQQNIDAFWRPNSSIKNFFFLASILAMLIIEIKMDAPKGNVAKPGGAEPRGFLLLLGGQKTGANGIGKENEQPKSQSKGTALRGGRHKRDVLGNAGGNVGGWDHPIDSSYDYVDTMFKEANWLADKVKKYGWENYGVPAGRR</sequence>
<organism evidence="3 4">
    <name type="scientific">Globodera rostochiensis</name>
    <name type="common">Golden nematode worm</name>
    <name type="synonym">Heterodera rostochiensis</name>
    <dbReference type="NCBI Taxonomy" id="31243"/>
    <lineage>
        <taxon>Eukaryota</taxon>
        <taxon>Metazoa</taxon>
        <taxon>Ecdysozoa</taxon>
        <taxon>Nematoda</taxon>
        <taxon>Chromadorea</taxon>
        <taxon>Rhabditida</taxon>
        <taxon>Tylenchina</taxon>
        <taxon>Tylenchomorpha</taxon>
        <taxon>Tylenchoidea</taxon>
        <taxon>Heteroderidae</taxon>
        <taxon>Heteroderinae</taxon>
        <taxon>Globodera</taxon>
    </lineage>
</organism>
<accession>A0A914H6Q3</accession>
<keyword evidence="1" id="KW-0175">Coiled coil</keyword>
<dbReference type="Proteomes" id="UP000887572">
    <property type="component" value="Unplaced"/>
</dbReference>
<feature type="region of interest" description="Disordered" evidence="2">
    <location>
        <begin position="194"/>
        <end position="226"/>
    </location>
</feature>
<dbReference type="WBParaSite" id="Gr19_v10_g14323.t1">
    <property type="protein sequence ID" value="Gr19_v10_g14323.t1"/>
    <property type="gene ID" value="Gr19_v10_g14323"/>
</dbReference>
<keyword evidence="3" id="KW-1185">Reference proteome</keyword>